<name>A0A940YJE0_9BURK</name>
<comment type="caution">
    <text evidence="1">The sequence shown here is derived from an EMBL/GenBank/DDBJ whole genome shotgun (WGS) entry which is preliminary data.</text>
</comment>
<keyword evidence="2" id="KW-1185">Reference proteome</keyword>
<reference evidence="1 2" key="1">
    <citation type="submission" date="2021-04" db="EMBL/GenBank/DDBJ databases">
        <title>The genome sequence of Ideonella sp. 3Y2.</title>
        <authorList>
            <person name="Liu Y."/>
        </authorList>
    </citation>
    <scope>NUCLEOTIDE SEQUENCE [LARGE SCALE GENOMIC DNA]</scope>
    <source>
        <strain evidence="1 2">3Y2</strain>
    </source>
</reference>
<evidence type="ECO:0000313" key="2">
    <source>
        <dbReference type="Proteomes" id="UP000676246"/>
    </source>
</evidence>
<sequence length="193" mass="19844">MNTIAHDFVTVDMRGLKAALVARAQADRVSVSVLVRGAVARDLGVELEGEASRMDAPTAGSASAATVKLSIRLSAEEARQLAAGARAAGLSRGAYLAGLIADVPVLSAGGGRDAHLAALTASCAELATLSRNVHRLSALLRQADAESARAYRGLLDTVAGQVRSHLERVAPVLSALQPRARPSAPSRPTQANP</sequence>
<evidence type="ECO:0000313" key="1">
    <source>
        <dbReference type="EMBL" id="MBQ0933492.1"/>
    </source>
</evidence>
<protein>
    <submittedName>
        <fullName evidence="1">Uncharacterized protein</fullName>
    </submittedName>
</protein>
<dbReference type="Proteomes" id="UP000676246">
    <property type="component" value="Unassembled WGS sequence"/>
</dbReference>
<dbReference type="EMBL" id="JAGQDD010000030">
    <property type="protein sequence ID" value="MBQ0933492.1"/>
    <property type="molecule type" value="Genomic_DNA"/>
</dbReference>
<organism evidence="1 2">
    <name type="scientific">Ideonella alba</name>
    <dbReference type="NCBI Taxonomy" id="2824118"/>
    <lineage>
        <taxon>Bacteria</taxon>
        <taxon>Pseudomonadati</taxon>
        <taxon>Pseudomonadota</taxon>
        <taxon>Betaproteobacteria</taxon>
        <taxon>Burkholderiales</taxon>
        <taxon>Sphaerotilaceae</taxon>
        <taxon>Ideonella</taxon>
    </lineage>
</organism>
<accession>A0A940YJE0</accession>
<proteinExistence type="predicted"/>
<dbReference type="AlphaFoldDB" id="A0A940YJE0"/>
<gene>
    <name evidence="1" type="ORF">KAK03_23705</name>
</gene>
<dbReference type="RefSeq" id="WP_210857157.1">
    <property type="nucleotide sequence ID" value="NZ_JAGQDD010000030.1"/>
</dbReference>